<reference evidence="1 2" key="1">
    <citation type="submission" date="2019-11" db="EMBL/GenBank/DDBJ databases">
        <title>Streptomyces typhae sp. nov., a novel endophytic actinomycete isolated from the root of cattail pollen (Typha angustifolia L.).</title>
        <authorList>
            <person name="Peng C."/>
        </authorList>
    </citation>
    <scope>NUCLEOTIDE SEQUENCE [LARGE SCALE GENOMIC DNA]</scope>
    <source>
        <strain evidence="2">p1417</strain>
    </source>
</reference>
<sequence>MDPKPWRDRISDEDRLLEQLNQLASASADRRAQALLDGVNELGTIADVARDRGVSWTAVDKSIKKYERKKASQKDATTE</sequence>
<proteinExistence type="predicted"/>
<dbReference type="EMBL" id="WPNZ01000014">
    <property type="protein sequence ID" value="MVO87907.1"/>
    <property type="molecule type" value="Genomic_DNA"/>
</dbReference>
<evidence type="ECO:0000313" key="2">
    <source>
        <dbReference type="Proteomes" id="UP000483802"/>
    </source>
</evidence>
<protein>
    <submittedName>
        <fullName evidence="1">Uncharacterized protein</fullName>
    </submittedName>
</protein>
<comment type="caution">
    <text evidence="1">The sequence shown here is derived from an EMBL/GenBank/DDBJ whole genome shotgun (WGS) entry which is preliminary data.</text>
</comment>
<accession>A0A6L6X2K0</accession>
<name>A0A6L6X2K0_9ACTN</name>
<evidence type="ECO:0000313" key="1">
    <source>
        <dbReference type="EMBL" id="MVO87907.1"/>
    </source>
</evidence>
<gene>
    <name evidence="1" type="ORF">GPA10_24900</name>
</gene>
<dbReference type="AlphaFoldDB" id="A0A6L6X2K0"/>
<dbReference type="Proteomes" id="UP000483802">
    <property type="component" value="Unassembled WGS sequence"/>
</dbReference>
<organism evidence="1 2">
    <name type="scientific">Streptomyces typhae</name>
    <dbReference type="NCBI Taxonomy" id="2681492"/>
    <lineage>
        <taxon>Bacteria</taxon>
        <taxon>Bacillati</taxon>
        <taxon>Actinomycetota</taxon>
        <taxon>Actinomycetes</taxon>
        <taxon>Kitasatosporales</taxon>
        <taxon>Streptomycetaceae</taxon>
        <taxon>Streptomyces</taxon>
    </lineage>
</organism>
<dbReference type="RefSeq" id="WP_157167460.1">
    <property type="nucleotide sequence ID" value="NZ_WPNZ01000014.1"/>
</dbReference>
<keyword evidence="2" id="KW-1185">Reference proteome</keyword>